<organism evidence="1 2">
    <name type="scientific">Aegilops tauschii subsp. strangulata</name>
    <name type="common">Goatgrass</name>
    <dbReference type="NCBI Taxonomy" id="200361"/>
    <lineage>
        <taxon>Eukaryota</taxon>
        <taxon>Viridiplantae</taxon>
        <taxon>Streptophyta</taxon>
        <taxon>Embryophyta</taxon>
        <taxon>Tracheophyta</taxon>
        <taxon>Spermatophyta</taxon>
        <taxon>Magnoliopsida</taxon>
        <taxon>Liliopsida</taxon>
        <taxon>Poales</taxon>
        <taxon>Poaceae</taxon>
        <taxon>BOP clade</taxon>
        <taxon>Pooideae</taxon>
        <taxon>Triticodae</taxon>
        <taxon>Triticeae</taxon>
        <taxon>Triticinae</taxon>
        <taxon>Aegilops</taxon>
    </lineage>
</organism>
<dbReference type="EnsemblPlants" id="AET5Gv20523300.4">
    <property type="protein sequence ID" value="AET5Gv20523300.4"/>
    <property type="gene ID" value="AET5Gv20523300"/>
</dbReference>
<reference evidence="2" key="2">
    <citation type="journal article" date="2017" name="Nat. Plants">
        <title>The Aegilops tauschii genome reveals multiple impacts of transposons.</title>
        <authorList>
            <person name="Zhao G."/>
            <person name="Zou C."/>
            <person name="Li K."/>
            <person name="Wang K."/>
            <person name="Li T."/>
            <person name="Gao L."/>
            <person name="Zhang X."/>
            <person name="Wang H."/>
            <person name="Yang Z."/>
            <person name="Liu X."/>
            <person name="Jiang W."/>
            <person name="Mao L."/>
            <person name="Kong X."/>
            <person name="Jiao Y."/>
            <person name="Jia J."/>
        </authorList>
    </citation>
    <scope>NUCLEOTIDE SEQUENCE [LARGE SCALE GENOMIC DNA]</scope>
    <source>
        <strain evidence="2">cv. AL8/78</strain>
    </source>
</reference>
<evidence type="ECO:0000313" key="1">
    <source>
        <dbReference type="EnsemblPlants" id="AET5Gv20523300.4"/>
    </source>
</evidence>
<name>A0A453KV46_AEGTS</name>
<reference evidence="1" key="4">
    <citation type="submission" date="2019-03" db="UniProtKB">
        <authorList>
            <consortium name="EnsemblPlants"/>
        </authorList>
    </citation>
    <scope>IDENTIFICATION</scope>
</reference>
<evidence type="ECO:0000313" key="2">
    <source>
        <dbReference type="Proteomes" id="UP000015105"/>
    </source>
</evidence>
<keyword evidence="2" id="KW-1185">Reference proteome</keyword>
<proteinExistence type="predicted"/>
<reference evidence="2" key="1">
    <citation type="journal article" date="2014" name="Science">
        <title>Ancient hybridizations among the ancestral genomes of bread wheat.</title>
        <authorList>
            <consortium name="International Wheat Genome Sequencing Consortium,"/>
            <person name="Marcussen T."/>
            <person name="Sandve S.R."/>
            <person name="Heier L."/>
            <person name="Spannagl M."/>
            <person name="Pfeifer M."/>
            <person name="Jakobsen K.S."/>
            <person name="Wulff B.B."/>
            <person name="Steuernagel B."/>
            <person name="Mayer K.F."/>
            <person name="Olsen O.A."/>
        </authorList>
    </citation>
    <scope>NUCLEOTIDE SEQUENCE [LARGE SCALE GENOMIC DNA]</scope>
    <source>
        <strain evidence="2">cv. AL8/78</strain>
    </source>
</reference>
<dbReference type="Gramene" id="AET5Gv20523300.4">
    <property type="protein sequence ID" value="AET5Gv20523300.4"/>
    <property type="gene ID" value="AET5Gv20523300"/>
</dbReference>
<accession>A0A453KV46</accession>
<dbReference type="AlphaFoldDB" id="A0A453KV46"/>
<reference evidence="1" key="5">
    <citation type="journal article" date="2021" name="G3 (Bethesda)">
        <title>Aegilops tauschii genome assembly Aet v5.0 features greater sequence contiguity and improved annotation.</title>
        <authorList>
            <person name="Wang L."/>
            <person name="Zhu T."/>
            <person name="Rodriguez J.C."/>
            <person name="Deal K.R."/>
            <person name="Dubcovsky J."/>
            <person name="McGuire P.E."/>
            <person name="Lux T."/>
            <person name="Spannagl M."/>
            <person name="Mayer K.F.X."/>
            <person name="Baldrich P."/>
            <person name="Meyers B.C."/>
            <person name="Huo N."/>
            <person name="Gu Y.Q."/>
            <person name="Zhou H."/>
            <person name="Devos K.M."/>
            <person name="Bennetzen J.L."/>
            <person name="Unver T."/>
            <person name="Budak H."/>
            <person name="Gulick P.J."/>
            <person name="Galiba G."/>
            <person name="Kalapos B."/>
            <person name="Nelson D.R."/>
            <person name="Li P."/>
            <person name="You F.M."/>
            <person name="Luo M.C."/>
            <person name="Dvorak J."/>
        </authorList>
    </citation>
    <scope>NUCLEOTIDE SEQUENCE [LARGE SCALE GENOMIC DNA]</scope>
    <source>
        <strain evidence="1">cv. AL8/78</strain>
    </source>
</reference>
<protein>
    <submittedName>
        <fullName evidence="1">Uncharacterized protein</fullName>
    </submittedName>
</protein>
<dbReference type="Proteomes" id="UP000015105">
    <property type="component" value="Chromosome 5D"/>
</dbReference>
<sequence>MNVLYTKSSGPNYGSLAEGDEIESDIGGIVYALDLTSIQLGLASAAKKMSTAARDKKLVGMVNMKEKDYSGDRSICKGKYFGVGSCRSKQSWW</sequence>
<reference evidence="1" key="3">
    <citation type="journal article" date="2017" name="Nature">
        <title>Genome sequence of the progenitor of the wheat D genome Aegilops tauschii.</title>
        <authorList>
            <person name="Luo M.C."/>
            <person name="Gu Y.Q."/>
            <person name="Puiu D."/>
            <person name="Wang H."/>
            <person name="Twardziok S.O."/>
            <person name="Deal K.R."/>
            <person name="Huo N."/>
            <person name="Zhu T."/>
            <person name="Wang L."/>
            <person name="Wang Y."/>
            <person name="McGuire P.E."/>
            <person name="Liu S."/>
            <person name="Long H."/>
            <person name="Ramasamy R.K."/>
            <person name="Rodriguez J.C."/>
            <person name="Van S.L."/>
            <person name="Yuan L."/>
            <person name="Wang Z."/>
            <person name="Xia Z."/>
            <person name="Xiao L."/>
            <person name="Anderson O.D."/>
            <person name="Ouyang S."/>
            <person name="Liang Y."/>
            <person name="Zimin A.V."/>
            <person name="Pertea G."/>
            <person name="Qi P."/>
            <person name="Bennetzen J.L."/>
            <person name="Dai X."/>
            <person name="Dawson M.W."/>
            <person name="Muller H.G."/>
            <person name="Kugler K."/>
            <person name="Rivarola-Duarte L."/>
            <person name="Spannagl M."/>
            <person name="Mayer K.F.X."/>
            <person name="Lu F.H."/>
            <person name="Bevan M.W."/>
            <person name="Leroy P."/>
            <person name="Li P."/>
            <person name="You F.M."/>
            <person name="Sun Q."/>
            <person name="Liu Z."/>
            <person name="Lyons E."/>
            <person name="Wicker T."/>
            <person name="Salzberg S.L."/>
            <person name="Devos K.M."/>
            <person name="Dvorak J."/>
        </authorList>
    </citation>
    <scope>NUCLEOTIDE SEQUENCE [LARGE SCALE GENOMIC DNA]</scope>
    <source>
        <strain evidence="1">cv. AL8/78</strain>
    </source>
</reference>